<dbReference type="InterPro" id="IPR032640">
    <property type="entry name" value="AMPK1_CBM"/>
</dbReference>
<comment type="caution">
    <text evidence="4">The sequence shown here is derived from an EMBL/GenBank/DDBJ whole genome shotgun (WGS) entry which is preliminary data.</text>
</comment>
<feature type="region of interest" description="Disordered" evidence="2">
    <location>
        <begin position="106"/>
        <end position="129"/>
    </location>
</feature>
<keyword evidence="5" id="KW-1185">Reference proteome</keyword>
<dbReference type="GO" id="GO:0005737">
    <property type="term" value="C:cytoplasm"/>
    <property type="evidence" value="ECO:0007669"/>
    <property type="project" value="TreeGrafter"/>
</dbReference>
<dbReference type="CDD" id="cd02859">
    <property type="entry name" value="E_set_AMPKbeta_like_N"/>
    <property type="match status" value="1"/>
</dbReference>
<dbReference type="EMBL" id="CAJVPQ010000372">
    <property type="protein sequence ID" value="CAG8475639.1"/>
    <property type="molecule type" value="Genomic_DNA"/>
</dbReference>
<reference evidence="4" key="1">
    <citation type="submission" date="2021-06" db="EMBL/GenBank/DDBJ databases">
        <authorList>
            <person name="Kallberg Y."/>
            <person name="Tangrot J."/>
            <person name="Rosling A."/>
        </authorList>
    </citation>
    <scope>NUCLEOTIDE SEQUENCE</scope>
    <source>
        <strain evidence="4">UK204</strain>
    </source>
</reference>
<evidence type="ECO:0000259" key="3">
    <source>
        <dbReference type="Pfam" id="PF16561"/>
    </source>
</evidence>
<dbReference type="GO" id="GO:0019901">
    <property type="term" value="F:protein kinase binding"/>
    <property type="evidence" value="ECO:0007669"/>
    <property type="project" value="TreeGrafter"/>
</dbReference>
<accession>A0A9N8W5C9</accession>
<dbReference type="GO" id="GO:0031588">
    <property type="term" value="C:nucleotide-activated protein kinase complex"/>
    <property type="evidence" value="ECO:0007669"/>
    <property type="project" value="TreeGrafter"/>
</dbReference>
<protein>
    <submittedName>
        <fullName evidence="4">13413_t:CDS:1</fullName>
    </submittedName>
</protein>
<proteinExistence type="inferred from homology"/>
<dbReference type="SUPFAM" id="SSF81296">
    <property type="entry name" value="E set domains"/>
    <property type="match status" value="1"/>
</dbReference>
<dbReference type="Gene3D" id="2.60.40.10">
    <property type="entry name" value="Immunoglobulins"/>
    <property type="match status" value="1"/>
</dbReference>
<feature type="domain" description="AMP-activated protein kinase glycogen-binding" evidence="3">
    <location>
        <begin position="15"/>
        <end position="100"/>
    </location>
</feature>
<name>A0A9N8W5C9_9GLOM</name>
<gene>
    <name evidence="4" type="ORF">FCALED_LOCUS2452</name>
</gene>
<comment type="similarity">
    <text evidence="1">Belongs to the 5'-AMP-activated protein kinase beta subunit family.</text>
</comment>
<dbReference type="InterPro" id="IPR014756">
    <property type="entry name" value="Ig_E-set"/>
</dbReference>
<organism evidence="4 5">
    <name type="scientific">Funneliformis caledonium</name>
    <dbReference type="NCBI Taxonomy" id="1117310"/>
    <lineage>
        <taxon>Eukaryota</taxon>
        <taxon>Fungi</taxon>
        <taxon>Fungi incertae sedis</taxon>
        <taxon>Mucoromycota</taxon>
        <taxon>Glomeromycotina</taxon>
        <taxon>Glomeromycetes</taxon>
        <taxon>Glomerales</taxon>
        <taxon>Glomeraceae</taxon>
        <taxon>Funneliformis</taxon>
    </lineage>
</organism>
<dbReference type="AlphaFoldDB" id="A0A9N8W5C9"/>
<dbReference type="Pfam" id="PF16561">
    <property type="entry name" value="AMPK1_CBM"/>
    <property type="match status" value="1"/>
</dbReference>
<dbReference type="PANTHER" id="PTHR10343:SF84">
    <property type="entry name" value="5'-AMP-ACTIVATED PROTEIN KINASE SUBUNIT BETA-1"/>
    <property type="match status" value="1"/>
</dbReference>
<dbReference type="InterPro" id="IPR050827">
    <property type="entry name" value="CRP1_MDG1_kinase"/>
</dbReference>
<dbReference type="OrthoDB" id="5873279at2759"/>
<evidence type="ECO:0000313" key="4">
    <source>
        <dbReference type="EMBL" id="CAG8475639.1"/>
    </source>
</evidence>
<dbReference type="InterPro" id="IPR013783">
    <property type="entry name" value="Ig-like_fold"/>
</dbReference>
<evidence type="ECO:0000313" key="5">
    <source>
        <dbReference type="Proteomes" id="UP000789570"/>
    </source>
</evidence>
<dbReference type="GO" id="GO:0007165">
    <property type="term" value="P:signal transduction"/>
    <property type="evidence" value="ECO:0007669"/>
    <property type="project" value="TreeGrafter"/>
</dbReference>
<dbReference type="PANTHER" id="PTHR10343">
    <property type="entry name" value="5'-AMP-ACTIVATED PROTEIN KINASE , BETA SUBUNIT"/>
    <property type="match status" value="1"/>
</dbReference>
<dbReference type="Proteomes" id="UP000789570">
    <property type="component" value="Unassembled WGS sequence"/>
</dbReference>
<sequence>MTKDLTDLEKDQKTVPTTFIWSKEGDHVAIAGSFDPPIPTWIPIEMPKISNNNHQVILNLSPNKKYFYKFVVDNQWVLDPNLESCLDEGGYKNHHISVQPLKPCPDENREHNVDPLKPPASVPFNGKERDMGSDVVSVEEFISTEHKEEIKPRWKSCSIN</sequence>
<evidence type="ECO:0000256" key="2">
    <source>
        <dbReference type="SAM" id="MobiDB-lite"/>
    </source>
</evidence>
<dbReference type="GO" id="GO:0005634">
    <property type="term" value="C:nucleus"/>
    <property type="evidence" value="ECO:0007669"/>
    <property type="project" value="TreeGrafter"/>
</dbReference>
<evidence type="ECO:0000256" key="1">
    <source>
        <dbReference type="ARBA" id="ARBA00010926"/>
    </source>
</evidence>